<reference evidence="2" key="1">
    <citation type="submission" date="2007-04" db="EMBL/GenBank/DDBJ databases">
        <authorList>
            <consortium name="The Broad Institute Genome Sequencing Platform"/>
            <person name="Birren B."/>
            <person name="Lander E."/>
            <person name="Galagan J."/>
            <person name="Nusbaum C."/>
            <person name="Devon K."/>
            <person name="Ma L.-J."/>
            <person name="Jaffe D."/>
            <person name="Butler J."/>
            <person name="Alvarez P."/>
            <person name="Gnerre S."/>
            <person name="Grabherr M."/>
            <person name="Kleber M."/>
            <person name="Mauceli E."/>
            <person name="Brockman W."/>
            <person name="MacCallum I.A."/>
            <person name="Young S."/>
            <person name="LaButti K."/>
            <person name="DeCaprio D."/>
            <person name="Crawford M."/>
            <person name="Koehrsen M."/>
            <person name="Engels R."/>
            <person name="Montgomery P."/>
            <person name="Pearson M."/>
            <person name="Howarth C."/>
            <person name="Larson L."/>
            <person name="White J."/>
            <person name="O'Leary S."/>
            <person name="Kodira C."/>
            <person name="Zeng Q."/>
            <person name="Yandava C."/>
            <person name="Alvarado L."/>
            <person name="Kistler C."/>
            <person name="Shim W.-B."/>
            <person name="Kang S."/>
            <person name="Woloshuk C."/>
        </authorList>
    </citation>
    <scope>NUCLEOTIDE SEQUENCE</scope>
    <source>
        <strain evidence="2">4287</strain>
    </source>
</reference>
<dbReference type="GeneID" id="28958851"/>
<accession>A0A0J9UAP4</accession>
<feature type="region of interest" description="Disordered" evidence="1">
    <location>
        <begin position="1"/>
        <end position="63"/>
    </location>
</feature>
<evidence type="ECO:0000256" key="1">
    <source>
        <dbReference type="SAM" id="MobiDB-lite"/>
    </source>
</evidence>
<dbReference type="EMBL" id="DS231697">
    <property type="protein sequence ID" value="KNA96368.1"/>
    <property type="molecule type" value="Genomic_DNA"/>
</dbReference>
<feature type="compositionally biased region" description="Basic and acidic residues" evidence="1">
    <location>
        <begin position="1"/>
        <end position="34"/>
    </location>
</feature>
<protein>
    <submittedName>
        <fullName evidence="2">Uncharacterized protein</fullName>
    </submittedName>
</protein>
<name>A0A0J9UAP4_FUSO4</name>
<proteinExistence type="predicted"/>
<feature type="compositionally biased region" description="Gly residues" evidence="1">
    <location>
        <begin position="49"/>
        <end position="60"/>
    </location>
</feature>
<organism evidence="2 3">
    <name type="scientific">Fusarium oxysporum f. sp. lycopersici (strain 4287 / CBS 123668 / FGSC 9935 / NRRL 34936)</name>
    <name type="common">Fusarium vascular wilt of tomato</name>
    <dbReference type="NCBI Taxonomy" id="426428"/>
    <lineage>
        <taxon>Eukaryota</taxon>
        <taxon>Fungi</taxon>
        <taxon>Dikarya</taxon>
        <taxon>Ascomycota</taxon>
        <taxon>Pezizomycotina</taxon>
        <taxon>Sordariomycetes</taxon>
        <taxon>Hypocreomycetidae</taxon>
        <taxon>Hypocreales</taxon>
        <taxon>Nectriaceae</taxon>
        <taxon>Fusarium</taxon>
        <taxon>Fusarium oxysporum species complex</taxon>
    </lineage>
</organism>
<dbReference type="KEGG" id="fox:FOXG_18145"/>
<sequence length="114" mass="12821">MHSLCEREEKENITSRSELDSRAEATGHGAEAERPLLAGSEQSHSRYYVGGGPRNAGLGGKTRYDHQVKGKVERYRRQSVRKNSSVVVDQRVSQCRCGSQNHQQTAGYWWSARS</sequence>
<dbReference type="VEuPathDB" id="FungiDB:FOXG_18145"/>
<dbReference type="RefSeq" id="XP_018234414.1">
    <property type="nucleotide sequence ID" value="XM_018398191.1"/>
</dbReference>
<dbReference type="AlphaFoldDB" id="A0A0J9UAP4"/>
<dbReference type="Proteomes" id="UP000009097">
    <property type="component" value="Unassembled WGS sequence"/>
</dbReference>
<evidence type="ECO:0000313" key="3">
    <source>
        <dbReference type="Proteomes" id="UP000009097"/>
    </source>
</evidence>
<gene>
    <name evidence="2" type="ORF">FOXG_18145</name>
</gene>
<evidence type="ECO:0000313" key="2">
    <source>
        <dbReference type="EMBL" id="KNA96368.1"/>
    </source>
</evidence>
<reference evidence="2" key="2">
    <citation type="journal article" date="2010" name="Nature">
        <title>Comparative genomics reveals mobile pathogenicity chromosomes in Fusarium.</title>
        <authorList>
            <person name="Ma L.J."/>
            <person name="van der Does H.C."/>
            <person name="Borkovich K.A."/>
            <person name="Coleman J.J."/>
            <person name="Daboussi M.J."/>
            <person name="Di Pietro A."/>
            <person name="Dufresne M."/>
            <person name="Freitag M."/>
            <person name="Grabherr M."/>
            <person name="Henrissat B."/>
            <person name="Houterman P.M."/>
            <person name="Kang S."/>
            <person name="Shim W.B."/>
            <person name="Woloshuk C."/>
            <person name="Xie X."/>
            <person name="Xu J.R."/>
            <person name="Antoniw J."/>
            <person name="Baker S.E."/>
            <person name="Bluhm B.H."/>
            <person name="Breakspear A."/>
            <person name="Brown D.W."/>
            <person name="Butchko R.A."/>
            <person name="Chapman S."/>
            <person name="Coulson R."/>
            <person name="Coutinho P.M."/>
            <person name="Danchin E.G."/>
            <person name="Diener A."/>
            <person name="Gale L.R."/>
            <person name="Gardiner D.M."/>
            <person name="Goff S."/>
            <person name="Hammond-Kosack K.E."/>
            <person name="Hilburn K."/>
            <person name="Hua-Van A."/>
            <person name="Jonkers W."/>
            <person name="Kazan K."/>
            <person name="Kodira C.D."/>
            <person name="Koehrsen M."/>
            <person name="Kumar L."/>
            <person name="Lee Y.H."/>
            <person name="Li L."/>
            <person name="Manners J.M."/>
            <person name="Miranda-Saavedra D."/>
            <person name="Mukherjee M."/>
            <person name="Park G."/>
            <person name="Park J."/>
            <person name="Park S.Y."/>
            <person name="Proctor R.H."/>
            <person name="Regev A."/>
            <person name="Ruiz-Roldan M.C."/>
            <person name="Sain D."/>
            <person name="Sakthikumar S."/>
            <person name="Sykes S."/>
            <person name="Schwartz D.C."/>
            <person name="Turgeon B.G."/>
            <person name="Wapinski I."/>
            <person name="Yoder O."/>
            <person name="Young S."/>
            <person name="Zeng Q."/>
            <person name="Zhou S."/>
            <person name="Galagan J."/>
            <person name="Cuomo C.A."/>
            <person name="Kistler H.C."/>
            <person name="Rep M."/>
        </authorList>
    </citation>
    <scope>NUCLEOTIDE SEQUENCE [LARGE SCALE GENOMIC DNA]</scope>
    <source>
        <strain evidence="2">4287</strain>
    </source>
</reference>